<dbReference type="SUPFAM" id="SSF49785">
    <property type="entry name" value="Galactose-binding domain-like"/>
    <property type="match status" value="1"/>
</dbReference>
<dbReference type="SUPFAM" id="SSF56112">
    <property type="entry name" value="Protein kinase-like (PK-like)"/>
    <property type="match status" value="1"/>
</dbReference>
<dbReference type="InterPro" id="IPR011641">
    <property type="entry name" value="Tyr-kin_ephrin_A/B_rcpt-like"/>
</dbReference>
<dbReference type="PROSITE" id="PS51550">
    <property type="entry name" value="EPH_LBD"/>
    <property type="match status" value="1"/>
</dbReference>
<dbReference type="SUPFAM" id="SSF47769">
    <property type="entry name" value="SAM/Pointed domain"/>
    <property type="match status" value="1"/>
</dbReference>
<dbReference type="InterPro" id="IPR008979">
    <property type="entry name" value="Galactose-bd-like_sf"/>
</dbReference>
<dbReference type="SMART" id="SM00615">
    <property type="entry name" value="EPH_lbd"/>
    <property type="match status" value="1"/>
</dbReference>
<organism evidence="15 16">
    <name type="scientific">Oikopleura dioica</name>
    <name type="common">Tunicate</name>
    <dbReference type="NCBI Taxonomy" id="34765"/>
    <lineage>
        <taxon>Eukaryota</taxon>
        <taxon>Metazoa</taxon>
        <taxon>Chordata</taxon>
        <taxon>Tunicata</taxon>
        <taxon>Appendicularia</taxon>
        <taxon>Copelata</taxon>
        <taxon>Oikopleuridae</taxon>
        <taxon>Oikopleura</taxon>
    </lineage>
</organism>
<comment type="subcellular location">
    <subcellularLocation>
        <location evidence="1">Membrane</location>
        <topology evidence="1">Single-pass type I membrane protein</topology>
    </subcellularLocation>
</comment>
<dbReference type="PANTHER" id="PTHR46877:SF14">
    <property type="entry name" value="RECEPTOR PROTEIN-TYROSINE KINASE"/>
    <property type="match status" value="1"/>
</dbReference>
<evidence type="ECO:0000259" key="14">
    <source>
        <dbReference type="PROSITE" id="PS51550"/>
    </source>
</evidence>
<dbReference type="InterPro" id="IPR013783">
    <property type="entry name" value="Ig-like_fold"/>
</dbReference>
<feature type="domain" description="Fibronectin type-III" evidence="13">
    <location>
        <begin position="323"/>
        <end position="424"/>
    </location>
</feature>
<keyword evidence="2 9" id="KW-0812">Transmembrane</keyword>
<dbReference type="Gene3D" id="2.60.120.260">
    <property type="entry name" value="Galactose-binding domain-like"/>
    <property type="match status" value="1"/>
</dbReference>
<evidence type="ECO:0000256" key="3">
    <source>
        <dbReference type="ARBA" id="ARBA00022737"/>
    </source>
</evidence>
<dbReference type="InterPro" id="IPR003961">
    <property type="entry name" value="FN3_dom"/>
</dbReference>
<feature type="domain" description="Protein kinase" evidence="11">
    <location>
        <begin position="626"/>
        <end position="887"/>
    </location>
</feature>
<feature type="signal peptide" evidence="10">
    <location>
        <begin position="1"/>
        <end position="19"/>
    </location>
</feature>
<evidence type="ECO:0000256" key="9">
    <source>
        <dbReference type="SAM" id="Phobius"/>
    </source>
</evidence>
<dbReference type="Pfam" id="PF25599">
    <property type="entry name" value="Ephrin_CRD"/>
    <property type="match status" value="1"/>
</dbReference>
<keyword evidence="7 9" id="KW-0472">Membrane</keyword>
<dbReference type="Proteomes" id="UP001158576">
    <property type="component" value="Chromosome 1"/>
</dbReference>
<feature type="chain" id="PRO_5046769715" evidence="10">
    <location>
        <begin position="20"/>
        <end position="997"/>
    </location>
</feature>
<keyword evidence="5" id="KW-0067">ATP-binding</keyword>
<dbReference type="InterPro" id="IPR050449">
    <property type="entry name" value="Ephrin_rcpt_TKs"/>
</dbReference>
<dbReference type="SMART" id="SM01411">
    <property type="entry name" value="Ephrin_rec_like"/>
    <property type="match status" value="1"/>
</dbReference>
<dbReference type="PROSITE" id="PS50105">
    <property type="entry name" value="SAM_DOMAIN"/>
    <property type="match status" value="1"/>
</dbReference>
<dbReference type="SUPFAM" id="SSF49265">
    <property type="entry name" value="Fibronectin type III"/>
    <property type="match status" value="1"/>
</dbReference>
<evidence type="ECO:0000256" key="1">
    <source>
        <dbReference type="ARBA" id="ARBA00004479"/>
    </source>
</evidence>
<dbReference type="InterPro" id="IPR001090">
    <property type="entry name" value="Ephrin_rcpt_lig-bd_dom"/>
</dbReference>
<evidence type="ECO:0000256" key="8">
    <source>
        <dbReference type="ARBA" id="ARBA00023170"/>
    </source>
</evidence>
<dbReference type="Gene3D" id="2.60.40.1770">
    <property type="entry name" value="ephrin a2 ectodomain"/>
    <property type="match status" value="1"/>
</dbReference>
<dbReference type="InterPro" id="IPR011009">
    <property type="entry name" value="Kinase-like_dom_sf"/>
</dbReference>
<dbReference type="InterPro" id="IPR009030">
    <property type="entry name" value="Growth_fac_rcpt_cys_sf"/>
</dbReference>
<keyword evidence="6 9" id="KW-1133">Transmembrane helix</keyword>
<dbReference type="InterPro" id="IPR036116">
    <property type="entry name" value="FN3_sf"/>
</dbReference>
<feature type="domain" description="Eph LBD" evidence="14">
    <location>
        <begin position="21"/>
        <end position="197"/>
    </location>
</feature>
<keyword evidence="10" id="KW-0732">Signal</keyword>
<feature type="domain" description="Fibronectin type-III" evidence="13">
    <location>
        <begin position="425"/>
        <end position="518"/>
    </location>
</feature>
<dbReference type="Gene3D" id="2.10.50.10">
    <property type="entry name" value="Tumor Necrosis Factor Receptor, subunit A, domain 2"/>
    <property type="match status" value="1"/>
</dbReference>
<dbReference type="Gene3D" id="2.60.40.10">
    <property type="entry name" value="Immunoglobulins"/>
    <property type="match status" value="2"/>
</dbReference>
<evidence type="ECO:0000259" key="11">
    <source>
        <dbReference type="PROSITE" id="PS50011"/>
    </source>
</evidence>
<sequence>MKNYLQLLLLLLFGQQSTANEGLLLDTRQATTDLGWEIGPNSGWDEISGHDDAGNEYRMFQICEITRTDQQNWLRTNYIKTFGANRVFVEIEFTIRSCEDLANVKVCRETFNLLAYEADGEQDTPQWNTLHYKKVDTVAADRRFSPEADSRHRTNFETREIGNLTKNGLFIAIQDTGACMALMHLKVYYKFCPETVENLAVFPRTVSGPDLTSLEEATGTCVDNAAMDPSQSPKLYCNAKGEWTLPTGKCQCVAGFTPSKDFSSCEPCRKGTYKSQTGNGPCTSCPRNAVSNYGGADVCTCRPGYFRSADDSVDAACSTTPSAPRDLAAFDISDNDLRLSWMGPSDFGDRREIEYKIECTQNNQPCPRSVGASPSWTVQSRSVQIHGLDASSNYEFRVYALNDISSIAGGEAAYAQVIVSTADRSPAGIAMVEIVDFTSSTARIAWQEPRISDGVVNGYETVLENKNGGGIIRNMTTDQEIFFSGLMASNVYVFKVRARTSNGLSPYSNPEEFKTYASNSRVMLSKPEFEESSEFVEESNTGAIAGAAAGGAVILIMLVVFLVICTRKNTYHKGDKYVHELGVTDVTFHPVHPVGKNSAIYGMEHTPWLANQEAPQPNQELEVSQVEVGSTLRRATGSQMVEVLHGTFRPFNGQAPEPAIVKRLRVGFTGQQKAEFLNDADIIAQFRHENVIEIKGVISHTMPLMSVYEYMEHPFADEFLRMHRGQLSQVQLQGMIRNVAAGMKYLIEQGYLHRDLQCAHLAVTANLNVKIADFSQARRLAETFVPTVGKCSYKWSAPEVISQRMYSEASDVWSFGVTAWEIINFGDAPYWEMNDEEVIRKIETGYRLPCNTNCPPALQQILLDCWKSASNERPPFNRILKQLDLSLRSPSNRTSQYSGSCMTLDSNASSASSLGQWLEGIGLAQYRERLQQNGFGTLDEIIQMSRTDMRDIGINSLNEQNHLQESARAFAHSRTRQTIPYGNRCDMSLERGTTVAV</sequence>
<dbReference type="InterPro" id="IPR001660">
    <property type="entry name" value="SAM"/>
</dbReference>
<dbReference type="Gene3D" id="1.10.510.10">
    <property type="entry name" value="Transferase(Phosphotransferase) domain 1"/>
    <property type="match status" value="1"/>
</dbReference>
<name>A0ABN7SRL4_OIKDI</name>
<keyword evidence="3" id="KW-0677">Repeat</keyword>
<dbReference type="PROSITE" id="PS50011">
    <property type="entry name" value="PROTEIN_KINASE_DOM"/>
    <property type="match status" value="1"/>
</dbReference>
<dbReference type="SMART" id="SM00454">
    <property type="entry name" value="SAM"/>
    <property type="match status" value="1"/>
</dbReference>
<dbReference type="InterPro" id="IPR000719">
    <property type="entry name" value="Prot_kinase_dom"/>
</dbReference>
<protein>
    <submittedName>
        <fullName evidence="15">Oidioi.mRNA.OKI2018_I69.chr1.g2612.t1.cds</fullName>
    </submittedName>
</protein>
<dbReference type="CDD" id="cd00185">
    <property type="entry name" value="TNFRSF"/>
    <property type="match status" value="1"/>
</dbReference>
<dbReference type="PIRSF" id="PIRSF000666">
    <property type="entry name" value="TyrPK_ephrin_receptor"/>
    <property type="match status" value="1"/>
</dbReference>
<feature type="domain" description="SAM" evidence="12">
    <location>
        <begin position="909"/>
        <end position="973"/>
    </location>
</feature>
<feature type="transmembrane region" description="Helical" evidence="9">
    <location>
        <begin position="543"/>
        <end position="564"/>
    </location>
</feature>
<evidence type="ECO:0000256" key="7">
    <source>
        <dbReference type="ARBA" id="ARBA00023136"/>
    </source>
</evidence>
<dbReference type="Pfam" id="PF07714">
    <property type="entry name" value="PK_Tyr_Ser-Thr"/>
    <property type="match status" value="1"/>
</dbReference>
<evidence type="ECO:0000259" key="13">
    <source>
        <dbReference type="PROSITE" id="PS50853"/>
    </source>
</evidence>
<dbReference type="Pfam" id="PF07647">
    <property type="entry name" value="SAM_2"/>
    <property type="match status" value="1"/>
</dbReference>
<dbReference type="EMBL" id="OU015566">
    <property type="protein sequence ID" value="CAG5105965.1"/>
    <property type="molecule type" value="Genomic_DNA"/>
</dbReference>
<dbReference type="InterPro" id="IPR013761">
    <property type="entry name" value="SAM/pointed_sf"/>
</dbReference>
<gene>
    <name evidence="15" type="ORF">OKIOD_LOCUS11377</name>
</gene>
<evidence type="ECO:0000313" key="16">
    <source>
        <dbReference type="Proteomes" id="UP001158576"/>
    </source>
</evidence>
<dbReference type="PROSITE" id="PS50853">
    <property type="entry name" value="FN3"/>
    <property type="match status" value="2"/>
</dbReference>
<dbReference type="Gene3D" id="1.10.150.50">
    <property type="entry name" value="Transcription Factor, Ets-1"/>
    <property type="match status" value="1"/>
</dbReference>
<dbReference type="Pfam" id="PF01404">
    <property type="entry name" value="Ephrin_lbd"/>
    <property type="match status" value="1"/>
</dbReference>
<keyword evidence="16" id="KW-1185">Reference proteome</keyword>
<evidence type="ECO:0000256" key="2">
    <source>
        <dbReference type="ARBA" id="ARBA00022692"/>
    </source>
</evidence>
<dbReference type="SMART" id="SM00060">
    <property type="entry name" value="FN3"/>
    <property type="match status" value="2"/>
</dbReference>
<keyword evidence="4" id="KW-0547">Nucleotide-binding</keyword>
<evidence type="ECO:0000256" key="6">
    <source>
        <dbReference type="ARBA" id="ARBA00022989"/>
    </source>
</evidence>
<dbReference type="PANTHER" id="PTHR46877">
    <property type="entry name" value="EPH RECEPTOR A5"/>
    <property type="match status" value="1"/>
</dbReference>
<evidence type="ECO:0000259" key="12">
    <source>
        <dbReference type="PROSITE" id="PS50105"/>
    </source>
</evidence>
<accession>A0ABN7SRL4</accession>
<keyword evidence="8" id="KW-0675">Receptor</keyword>
<dbReference type="Pfam" id="PF07699">
    <property type="entry name" value="Ephrin_rec_like"/>
    <property type="match status" value="1"/>
</dbReference>
<proteinExistence type="predicted"/>
<evidence type="ECO:0000313" key="15">
    <source>
        <dbReference type="EMBL" id="CAG5105965.1"/>
    </source>
</evidence>
<evidence type="ECO:0000256" key="5">
    <source>
        <dbReference type="ARBA" id="ARBA00022840"/>
    </source>
</evidence>
<dbReference type="PRINTS" id="PR00109">
    <property type="entry name" value="TYRKINASE"/>
</dbReference>
<dbReference type="CDD" id="cd00063">
    <property type="entry name" value="FN3"/>
    <property type="match status" value="2"/>
</dbReference>
<evidence type="ECO:0000256" key="4">
    <source>
        <dbReference type="ARBA" id="ARBA00022741"/>
    </source>
</evidence>
<dbReference type="SUPFAM" id="SSF57184">
    <property type="entry name" value="Growth factor receptor domain"/>
    <property type="match status" value="1"/>
</dbReference>
<evidence type="ECO:0000256" key="10">
    <source>
        <dbReference type="SAM" id="SignalP"/>
    </source>
</evidence>
<dbReference type="Pfam" id="PF00041">
    <property type="entry name" value="fn3"/>
    <property type="match status" value="2"/>
</dbReference>
<reference evidence="15 16" key="1">
    <citation type="submission" date="2021-04" db="EMBL/GenBank/DDBJ databases">
        <authorList>
            <person name="Bliznina A."/>
        </authorList>
    </citation>
    <scope>NUCLEOTIDE SEQUENCE [LARGE SCALE GENOMIC DNA]</scope>
</reference>
<dbReference type="InterPro" id="IPR001245">
    <property type="entry name" value="Ser-Thr/Tyr_kinase_cat_dom"/>
</dbReference>
<dbReference type="InterPro" id="IPR016257">
    <property type="entry name" value="Tyr_kinase_ephrin_rcpt"/>
</dbReference>